<accession>A0A7C8I9I6</accession>
<dbReference type="Proteomes" id="UP000481861">
    <property type="component" value="Unassembled WGS sequence"/>
</dbReference>
<keyword evidence="3" id="KW-1185">Reference proteome</keyword>
<dbReference type="EMBL" id="JAADJZ010000018">
    <property type="protein sequence ID" value="KAF2868550.1"/>
    <property type="molecule type" value="Genomic_DNA"/>
</dbReference>
<evidence type="ECO:0000313" key="2">
    <source>
        <dbReference type="EMBL" id="KAF2868550.1"/>
    </source>
</evidence>
<dbReference type="AlphaFoldDB" id="A0A7C8I9I6"/>
<feature type="compositionally biased region" description="Basic and acidic residues" evidence="1">
    <location>
        <begin position="246"/>
        <end position="264"/>
    </location>
</feature>
<sequence>MVQHTLDLPRLYGVHYGGKWSPFINNIITNEDDHRGHHCPVCKTEPKRICFEKLHLAFCCALVTGANGQQQFCGIRFAPRMGPGCKKQGHRYSDDANLWLYAASRGQPHNMPDFIPHEQTGWIQPDRGQGSKKRAAGQEAKAASESNILSTGELLLSPKQAAIIEGLGFVSKSQAHPKLAHSKEQAHRTTQVNVQSQVQALLVQNNTGIRPPLAPGDANQALQNATNSKATDADEAKSALIPPWAKYEKQKADKAEREKRARQAEVAKAHALTVAMKGAKIDDAKTGKTKASKMTFVKAKIMGMLSNKGNAPL</sequence>
<feature type="compositionally biased region" description="Polar residues" evidence="1">
    <location>
        <begin position="220"/>
        <end position="230"/>
    </location>
</feature>
<protein>
    <submittedName>
        <fullName evidence="2">Uncharacterized protein</fullName>
    </submittedName>
</protein>
<proteinExistence type="predicted"/>
<feature type="region of interest" description="Disordered" evidence="1">
    <location>
        <begin position="117"/>
        <end position="143"/>
    </location>
</feature>
<comment type="caution">
    <text evidence="2">The sequence shown here is derived from an EMBL/GenBank/DDBJ whole genome shotgun (WGS) entry which is preliminary data.</text>
</comment>
<evidence type="ECO:0000256" key="1">
    <source>
        <dbReference type="SAM" id="MobiDB-lite"/>
    </source>
</evidence>
<reference evidence="2 3" key="1">
    <citation type="submission" date="2020-01" db="EMBL/GenBank/DDBJ databases">
        <authorList>
            <consortium name="DOE Joint Genome Institute"/>
            <person name="Haridas S."/>
            <person name="Albert R."/>
            <person name="Binder M."/>
            <person name="Bloem J."/>
            <person name="Labutti K."/>
            <person name="Salamov A."/>
            <person name="Andreopoulos B."/>
            <person name="Baker S.E."/>
            <person name="Barry K."/>
            <person name="Bills G."/>
            <person name="Bluhm B.H."/>
            <person name="Cannon C."/>
            <person name="Castanera R."/>
            <person name="Culley D.E."/>
            <person name="Daum C."/>
            <person name="Ezra D."/>
            <person name="Gonzalez J.B."/>
            <person name="Henrissat B."/>
            <person name="Kuo A."/>
            <person name="Liang C."/>
            <person name="Lipzen A."/>
            <person name="Lutzoni F."/>
            <person name="Magnuson J."/>
            <person name="Mondo S."/>
            <person name="Nolan M."/>
            <person name="Ohm R."/>
            <person name="Pangilinan J."/>
            <person name="Park H.-J.H."/>
            <person name="Ramirez L."/>
            <person name="Alfaro M."/>
            <person name="Sun H."/>
            <person name="Tritt A."/>
            <person name="Yoshinaga Y."/>
            <person name="Zwiers L.-H.L."/>
            <person name="Turgeon B.G."/>
            <person name="Goodwin S.B."/>
            <person name="Spatafora J.W."/>
            <person name="Crous P.W."/>
            <person name="Grigoriev I.V."/>
        </authorList>
    </citation>
    <scope>NUCLEOTIDE SEQUENCE [LARGE SCALE GENOMIC DNA]</scope>
    <source>
        <strain evidence="2 3">CBS 611.86</strain>
    </source>
</reference>
<evidence type="ECO:0000313" key="3">
    <source>
        <dbReference type="Proteomes" id="UP000481861"/>
    </source>
</evidence>
<organism evidence="2 3">
    <name type="scientific">Massariosphaeria phaeospora</name>
    <dbReference type="NCBI Taxonomy" id="100035"/>
    <lineage>
        <taxon>Eukaryota</taxon>
        <taxon>Fungi</taxon>
        <taxon>Dikarya</taxon>
        <taxon>Ascomycota</taxon>
        <taxon>Pezizomycotina</taxon>
        <taxon>Dothideomycetes</taxon>
        <taxon>Pleosporomycetidae</taxon>
        <taxon>Pleosporales</taxon>
        <taxon>Pleosporales incertae sedis</taxon>
        <taxon>Massariosphaeria</taxon>
    </lineage>
</organism>
<feature type="region of interest" description="Disordered" evidence="1">
    <location>
        <begin position="207"/>
        <end position="264"/>
    </location>
</feature>
<gene>
    <name evidence="2" type="ORF">BDV95DRAFT_670150</name>
</gene>
<name>A0A7C8I9I6_9PLEO</name>